<dbReference type="InterPro" id="IPR049076">
    <property type="entry name" value="ACCA"/>
</dbReference>
<keyword evidence="1" id="KW-0436">Ligase</keyword>
<evidence type="ECO:0000256" key="3">
    <source>
        <dbReference type="ARBA" id="ARBA00022840"/>
    </source>
</evidence>
<reference evidence="6" key="1">
    <citation type="submission" date="2021-02" db="EMBL/GenBank/DDBJ databases">
        <authorList>
            <person name="Nowell W R."/>
        </authorList>
    </citation>
    <scope>NUCLEOTIDE SEQUENCE</scope>
</reference>
<dbReference type="PANTHER" id="PTHR45728">
    <property type="entry name" value="ACETYL-COA CARBOXYLASE, ISOFORM A"/>
    <property type="match status" value="1"/>
</dbReference>
<proteinExistence type="predicted"/>
<sequence>MGICLHRIKSIRLLYGEEPFGVSPIDFENPKHKPVPIGHAIAARITSENPDEGFKPSSGTVEEINFRSRQNVWGYFSISSSGGLHEFADSQFGHIFSYGDTRDDARENLVVALKELSIRGDFHSTVEILIRLLETEVFINNTVKTSWLDTLIAERFKSEKPNTMISLVCGAIHVADERFRTNFQNFQSSLERGQILPMHSLSVSTHVELVCDSIKYKLQVTKCGPNCFFVVMNESYVEVEANRSPSAGKLLHYTVEDGGPIEAGQAYAEIEVMKMVTELRCPSKGHLQWNKRPGAILDASCVLAHVIFEDSLQIPQSKLYYGKFSFEIKNQSTITKLNQIFQTTKQTLENILQGYTYPEPYFRERVKLTVEHLFTILRDPSLPLLEVEEIISNISERMPQEVKKEIQKLLKNYKSNLTSVLVQFPSQLIAAFIDNYATKLEHRSDRDAFFGTVQSLVQLVKRYRNGIKGHMKTVITDLIRNYLTIETLFQFGQYDKCLTQLRDKHKIEMHKVVEIVFSHANYNAKNSLVIMLIDLLFERDPRLTDESTALLSELTLLTHASNAKVALKARQVLIEFQQPPYEVRLNQMESIFLSALDMYGHKFCQENLQKLILSETSIFDVLHSFYFHPNVQVRQSALEVYVRRSYISYDLISIQHGFLSDGTCTVQFSLYLPLNHPNRLYVQENTPRTSSCTDDIMLIDDEDPQLFRRTGIIAAFENLEQASSFFDELLTPFSSTSSNNNNHSLTASRQSSKAHSRHSSYDSLANQKPTVKIDQATNLIYVFIKDDSSLQENFKLENVFREFLQSKCQSCTAKNIRRVTFSLASKRQFPAYFTFRKRLDFEEDKIFRNLEPALAYQLELYRLRSFDLEFVPTSNHKVHIYLGKGKVHNKQHDTADYRLFARSIIRHSDLVTKETSYEYLQNEAERTLLEALDELEIAFSHPLAKKTDCNHVFMCFVPTVCIEPSKVEESIREMVLRYGK</sequence>
<dbReference type="InterPro" id="IPR011053">
    <property type="entry name" value="Single_hybrid_motif"/>
</dbReference>
<dbReference type="AlphaFoldDB" id="A0A8S2NDW9"/>
<feature type="domain" description="Biotin carboxylation" evidence="5">
    <location>
        <begin position="1"/>
        <end position="153"/>
    </location>
</feature>
<evidence type="ECO:0000256" key="4">
    <source>
        <dbReference type="SAM" id="MobiDB-lite"/>
    </source>
</evidence>
<dbReference type="GO" id="GO:0006633">
    <property type="term" value="P:fatty acid biosynthetic process"/>
    <property type="evidence" value="ECO:0007669"/>
    <property type="project" value="InterPro"/>
</dbReference>
<evidence type="ECO:0000313" key="7">
    <source>
        <dbReference type="Proteomes" id="UP000676336"/>
    </source>
</evidence>
<evidence type="ECO:0000259" key="5">
    <source>
        <dbReference type="PROSITE" id="PS50979"/>
    </source>
</evidence>
<dbReference type="GO" id="GO:0005739">
    <property type="term" value="C:mitochondrion"/>
    <property type="evidence" value="ECO:0007669"/>
    <property type="project" value="TreeGrafter"/>
</dbReference>
<dbReference type="FunFam" id="2.40.50.100:FF:000005">
    <property type="entry name" value="Acetyl-CoA carboxylase 1"/>
    <property type="match status" value="1"/>
</dbReference>
<dbReference type="Pfam" id="PF21385">
    <property type="entry name" value="ACCA_BT"/>
    <property type="match status" value="1"/>
</dbReference>
<organism evidence="6 7">
    <name type="scientific">Rotaria magnacalcarata</name>
    <dbReference type="NCBI Taxonomy" id="392030"/>
    <lineage>
        <taxon>Eukaryota</taxon>
        <taxon>Metazoa</taxon>
        <taxon>Spiralia</taxon>
        <taxon>Gnathifera</taxon>
        <taxon>Rotifera</taxon>
        <taxon>Eurotatoria</taxon>
        <taxon>Bdelloidea</taxon>
        <taxon>Philodinida</taxon>
        <taxon>Philodinidae</taxon>
        <taxon>Rotaria</taxon>
    </lineage>
</organism>
<name>A0A8S2NDW9_9BILA</name>
<evidence type="ECO:0000256" key="1">
    <source>
        <dbReference type="ARBA" id="ARBA00022598"/>
    </source>
</evidence>
<protein>
    <recommendedName>
        <fullName evidence="5">Biotin carboxylation domain-containing protein</fullName>
    </recommendedName>
</protein>
<dbReference type="GO" id="GO:0003989">
    <property type="term" value="F:acetyl-CoA carboxylase activity"/>
    <property type="evidence" value="ECO:0007669"/>
    <property type="project" value="InterPro"/>
</dbReference>
<dbReference type="CDD" id="cd06850">
    <property type="entry name" value="biotinyl_domain"/>
    <property type="match status" value="1"/>
</dbReference>
<dbReference type="InterPro" id="IPR011764">
    <property type="entry name" value="Biotin_carboxylation_dom"/>
</dbReference>
<dbReference type="InterPro" id="IPR013537">
    <property type="entry name" value="AcCoA_COase_cen"/>
</dbReference>
<dbReference type="InterPro" id="IPR005482">
    <property type="entry name" value="Biotin_COase_C"/>
</dbReference>
<comment type="caution">
    <text evidence="6">The sequence shown here is derived from an EMBL/GenBank/DDBJ whole genome shotgun (WGS) entry which is preliminary data.</text>
</comment>
<accession>A0A8S2NDW9</accession>
<dbReference type="EMBL" id="CAJOBI010004317">
    <property type="protein sequence ID" value="CAF3997979.1"/>
    <property type="molecule type" value="Genomic_DNA"/>
</dbReference>
<evidence type="ECO:0000313" key="6">
    <source>
        <dbReference type="EMBL" id="CAF3997979.1"/>
    </source>
</evidence>
<dbReference type="InterPro" id="IPR049074">
    <property type="entry name" value="ACCA_BT"/>
</dbReference>
<feature type="region of interest" description="Disordered" evidence="4">
    <location>
        <begin position="736"/>
        <end position="763"/>
    </location>
</feature>
<dbReference type="Gene3D" id="3.30.470.20">
    <property type="entry name" value="ATP-grasp fold, B domain"/>
    <property type="match status" value="1"/>
</dbReference>
<dbReference type="InterPro" id="IPR011054">
    <property type="entry name" value="Rudment_hybrid_motif"/>
</dbReference>
<dbReference type="PANTHER" id="PTHR45728:SF3">
    <property type="entry name" value="ACETYL-COA CARBOXYLASE"/>
    <property type="match status" value="1"/>
</dbReference>
<dbReference type="GO" id="GO:0005524">
    <property type="term" value="F:ATP binding"/>
    <property type="evidence" value="ECO:0007669"/>
    <property type="project" value="UniProtKB-KW"/>
</dbReference>
<dbReference type="SUPFAM" id="SSF51246">
    <property type="entry name" value="Rudiment single hybrid motif"/>
    <property type="match status" value="1"/>
</dbReference>
<dbReference type="Pfam" id="PF08326">
    <property type="entry name" value="ACC_central"/>
    <property type="match status" value="1"/>
</dbReference>
<dbReference type="SMART" id="SM00878">
    <property type="entry name" value="Biotin_carb_C"/>
    <property type="match status" value="1"/>
</dbReference>
<dbReference type="InterPro" id="IPR016024">
    <property type="entry name" value="ARM-type_fold"/>
</dbReference>
<keyword evidence="2" id="KW-0547">Nucleotide-binding</keyword>
<dbReference type="Pfam" id="PF02785">
    <property type="entry name" value="Biotin_carb_C"/>
    <property type="match status" value="1"/>
</dbReference>
<evidence type="ECO:0000256" key="2">
    <source>
        <dbReference type="ARBA" id="ARBA00022741"/>
    </source>
</evidence>
<keyword evidence="3" id="KW-0067">ATP-binding</keyword>
<dbReference type="PROSITE" id="PS50979">
    <property type="entry name" value="BC"/>
    <property type="match status" value="1"/>
</dbReference>
<dbReference type="SUPFAM" id="SSF51230">
    <property type="entry name" value="Single hybrid motif"/>
    <property type="match status" value="1"/>
</dbReference>
<dbReference type="Proteomes" id="UP000676336">
    <property type="component" value="Unassembled WGS sequence"/>
</dbReference>
<gene>
    <name evidence="6" type="ORF">SMN809_LOCUS11769</name>
</gene>
<dbReference type="SUPFAM" id="SSF48371">
    <property type="entry name" value="ARM repeat"/>
    <property type="match status" value="1"/>
</dbReference>
<dbReference type="Gene3D" id="2.40.50.100">
    <property type="match status" value="1"/>
</dbReference>